<dbReference type="EMBL" id="JTJC03000003">
    <property type="protein sequence ID" value="NHC35741.1"/>
    <property type="molecule type" value="Genomic_DNA"/>
</dbReference>
<organism evidence="1 2">
    <name type="scientific">Scytonema millei VB511283</name>
    <dbReference type="NCBI Taxonomy" id="1245923"/>
    <lineage>
        <taxon>Bacteria</taxon>
        <taxon>Bacillati</taxon>
        <taxon>Cyanobacteriota</taxon>
        <taxon>Cyanophyceae</taxon>
        <taxon>Nostocales</taxon>
        <taxon>Scytonemataceae</taxon>
        <taxon>Scytonema</taxon>
    </lineage>
</organism>
<proteinExistence type="predicted"/>
<accession>A0A9X5E5P2</accession>
<dbReference type="AlphaFoldDB" id="A0A9X5E5P2"/>
<name>A0A9X5E5P2_9CYAN</name>
<gene>
    <name evidence="1" type="ORF">QH73_0013920</name>
</gene>
<dbReference type="Proteomes" id="UP000031532">
    <property type="component" value="Unassembled WGS sequence"/>
</dbReference>
<dbReference type="RefSeq" id="WP_132867032.1">
    <property type="nucleotide sequence ID" value="NZ_JTJC03000003.1"/>
</dbReference>
<evidence type="ECO:0000313" key="1">
    <source>
        <dbReference type="EMBL" id="NHC35741.1"/>
    </source>
</evidence>
<sequence>MTSYQLPITNYQLPKQLIPDSRTGGFSKRIMVDGNRSSLKTRPYDSRLPILHDSLHHAKPLVQKRDCLFA</sequence>
<reference evidence="1 2" key="1">
    <citation type="journal article" date="2015" name="Genome Announc.">
        <title>Draft Genome Sequence of the Terrestrial Cyanobacterium Scytonema millei VB511283, Isolated from Eastern India.</title>
        <authorList>
            <person name="Sen D."/>
            <person name="Chandrababunaidu M.M."/>
            <person name="Singh D."/>
            <person name="Sanghi N."/>
            <person name="Ghorai A."/>
            <person name="Mishra G.P."/>
            <person name="Madduluri M."/>
            <person name="Adhikary S.P."/>
            <person name="Tripathy S."/>
        </authorList>
    </citation>
    <scope>NUCLEOTIDE SEQUENCE [LARGE SCALE GENOMIC DNA]</scope>
    <source>
        <strain evidence="1 2">VB511283</strain>
    </source>
</reference>
<evidence type="ECO:0000313" key="2">
    <source>
        <dbReference type="Proteomes" id="UP000031532"/>
    </source>
</evidence>
<protein>
    <submittedName>
        <fullName evidence="1">Uncharacterized protein</fullName>
    </submittedName>
</protein>
<comment type="caution">
    <text evidence="1">The sequence shown here is derived from an EMBL/GenBank/DDBJ whole genome shotgun (WGS) entry which is preliminary data.</text>
</comment>
<keyword evidence="2" id="KW-1185">Reference proteome</keyword>